<evidence type="ECO:0000256" key="1">
    <source>
        <dbReference type="SAM" id="Phobius"/>
    </source>
</evidence>
<keyword evidence="1" id="KW-1133">Transmembrane helix</keyword>
<dbReference type="EMBL" id="JAODUP010000574">
    <property type="protein sequence ID" value="KAK2146994.1"/>
    <property type="molecule type" value="Genomic_DNA"/>
</dbReference>
<dbReference type="Gene3D" id="3.40.50.150">
    <property type="entry name" value="Vaccinia Virus protein VP39"/>
    <property type="match status" value="1"/>
</dbReference>
<feature type="transmembrane region" description="Helical" evidence="1">
    <location>
        <begin position="6"/>
        <end position="28"/>
    </location>
</feature>
<accession>A0AAD9MXV6</accession>
<keyword evidence="3" id="KW-1185">Reference proteome</keyword>
<evidence type="ECO:0000313" key="3">
    <source>
        <dbReference type="Proteomes" id="UP001208570"/>
    </source>
</evidence>
<evidence type="ECO:0000313" key="2">
    <source>
        <dbReference type="EMBL" id="KAK2146994.1"/>
    </source>
</evidence>
<keyword evidence="1" id="KW-0812">Transmembrane</keyword>
<dbReference type="Proteomes" id="UP001208570">
    <property type="component" value="Unassembled WGS sequence"/>
</dbReference>
<name>A0AAD9MXV6_9ANNE</name>
<sequence length="323" mass="37061">MSATNYKTFCLHVSTTITLIMVVALVVTTKLPQSPAKRPFPPIREGRGSKTYYVKRSDQWEPVPHHVVAEAQPWTNENVGNGVGSTVVRRRTWEWTEVFAFVPNGIRSCQKLFSNDKYLVEPFLKVYSKFEAEVKKYDWVEGNSALRIEQYLTYIKLAESPFVRTVCETGFNAGHSTLAWLEANPRTRVYSFDIGEHQYARPMAEYLSKRYPGRLNVTWGDSTHTLPTFHFQHPDVKCDLLIVDGGHTNAICQADFDIFYKMANVENVVVLDNYPDSRLKWMTDLGNVWERAKRRGELFEIFSCSFEPADPHGFSVGRFKVGP</sequence>
<dbReference type="Pfam" id="PF13578">
    <property type="entry name" value="Methyltransf_24"/>
    <property type="match status" value="1"/>
</dbReference>
<dbReference type="InterPro" id="IPR029063">
    <property type="entry name" value="SAM-dependent_MTases_sf"/>
</dbReference>
<keyword evidence="1" id="KW-0472">Membrane</keyword>
<protein>
    <submittedName>
        <fullName evidence="2">Uncharacterized protein</fullName>
    </submittedName>
</protein>
<organism evidence="2 3">
    <name type="scientific">Paralvinella palmiformis</name>
    <dbReference type="NCBI Taxonomy" id="53620"/>
    <lineage>
        <taxon>Eukaryota</taxon>
        <taxon>Metazoa</taxon>
        <taxon>Spiralia</taxon>
        <taxon>Lophotrochozoa</taxon>
        <taxon>Annelida</taxon>
        <taxon>Polychaeta</taxon>
        <taxon>Sedentaria</taxon>
        <taxon>Canalipalpata</taxon>
        <taxon>Terebellida</taxon>
        <taxon>Terebelliformia</taxon>
        <taxon>Alvinellidae</taxon>
        <taxon>Paralvinella</taxon>
    </lineage>
</organism>
<comment type="caution">
    <text evidence="2">The sequence shown here is derived from an EMBL/GenBank/DDBJ whole genome shotgun (WGS) entry which is preliminary data.</text>
</comment>
<dbReference type="SUPFAM" id="SSF53335">
    <property type="entry name" value="S-adenosyl-L-methionine-dependent methyltransferases"/>
    <property type="match status" value="1"/>
</dbReference>
<reference evidence="2" key="1">
    <citation type="journal article" date="2023" name="Mol. Biol. Evol.">
        <title>Third-Generation Sequencing Reveals the Adaptive Role of the Epigenome in Three Deep-Sea Polychaetes.</title>
        <authorList>
            <person name="Perez M."/>
            <person name="Aroh O."/>
            <person name="Sun Y."/>
            <person name="Lan Y."/>
            <person name="Juniper S.K."/>
            <person name="Young C.R."/>
            <person name="Angers B."/>
            <person name="Qian P.Y."/>
        </authorList>
    </citation>
    <scope>NUCLEOTIDE SEQUENCE</scope>
    <source>
        <strain evidence="2">P08H-3</strain>
    </source>
</reference>
<proteinExistence type="predicted"/>
<dbReference type="AlphaFoldDB" id="A0AAD9MXV6"/>
<gene>
    <name evidence="2" type="ORF">LSH36_574g00000</name>
</gene>